<comment type="caution">
    <text evidence="2">The sequence shown here is derived from an EMBL/GenBank/DDBJ whole genome shotgun (WGS) entry which is preliminary data.</text>
</comment>
<keyword evidence="3" id="KW-1185">Reference proteome</keyword>
<name>A0A2T0WLE3_9BACT</name>
<evidence type="ECO:0000256" key="1">
    <source>
        <dbReference type="SAM" id="SignalP"/>
    </source>
</evidence>
<keyword evidence="1" id="KW-0732">Signal</keyword>
<feature type="chain" id="PRO_5015450422" evidence="1">
    <location>
        <begin position="21"/>
        <end position="343"/>
    </location>
</feature>
<dbReference type="RefSeq" id="WP_106133805.1">
    <property type="nucleotide sequence ID" value="NZ_PVTR01000006.1"/>
</dbReference>
<organism evidence="2 3">
    <name type="scientific">Mongoliibacter ruber</name>
    <dbReference type="NCBI Taxonomy" id="1750599"/>
    <lineage>
        <taxon>Bacteria</taxon>
        <taxon>Pseudomonadati</taxon>
        <taxon>Bacteroidota</taxon>
        <taxon>Cytophagia</taxon>
        <taxon>Cytophagales</taxon>
        <taxon>Cyclobacteriaceae</taxon>
        <taxon>Mongoliibacter</taxon>
    </lineage>
</organism>
<dbReference type="Proteomes" id="UP000238157">
    <property type="component" value="Unassembled WGS sequence"/>
</dbReference>
<sequence length="343" mass="38825">MGRGLIFFLILVLATSNLIAQEEDRANESEKSEYFEEYPGLLSSRLYTSRKYTSLMVKDGVTRVFEPNSTLNLGVGATYNDFTLNLALGFGFMNPGRQDVTTTYLDLQAHAYPKNWIFDLFGQFYTGYRVQGSTLSSPNVDENFLAPDLRLRKIGANVQRLLNGENLSLNAAFQQSAWQKRSAGSFMAGFEMYGGRVLQRGEENLIFDDIPFLTGQPFISYFQLGPNVGYAGTLVLFKHFFITGVASINYNFGYSSFENDNDPVFNWGFSHNYFLRGFVGYNSAKWSINTNYVHNNIGLVDIGDASVRIMTGNYRINFIYRFQPGKKLKPYLDFANPKTILGM</sequence>
<feature type="signal peptide" evidence="1">
    <location>
        <begin position="1"/>
        <end position="20"/>
    </location>
</feature>
<dbReference type="EMBL" id="PVTR01000006">
    <property type="protein sequence ID" value="PRY87516.1"/>
    <property type="molecule type" value="Genomic_DNA"/>
</dbReference>
<proteinExistence type="predicted"/>
<gene>
    <name evidence="2" type="ORF">CLW00_106142</name>
</gene>
<evidence type="ECO:0000313" key="3">
    <source>
        <dbReference type="Proteomes" id="UP000238157"/>
    </source>
</evidence>
<dbReference type="OrthoDB" id="669053at2"/>
<dbReference type="AlphaFoldDB" id="A0A2T0WLE3"/>
<dbReference type="Pfam" id="PF14391">
    <property type="entry name" value="DUF4421"/>
    <property type="match status" value="1"/>
</dbReference>
<protein>
    <submittedName>
        <fullName evidence="2">Uncharacterized protein DUF4421</fullName>
    </submittedName>
</protein>
<accession>A0A2T0WLE3</accession>
<evidence type="ECO:0000313" key="2">
    <source>
        <dbReference type="EMBL" id="PRY87516.1"/>
    </source>
</evidence>
<dbReference type="InterPro" id="IPR025535">
    <property type="entry name" value="DUF4421"/>
</dbReference>
<reference evidence="2 3" key="1">
    <citation type="submission" date="2018-03" db="EMBL/GenBank/DDBJ databases">
        <title>Genomic Encyclopedia of Archaeal and Bacterial Type Strains, Phase II (KMG-II): from individual species to whole genera.</title>
        <authorList>
            <person name="Goeker M."/>
        </authorList>
    </citation>
    <scope>NUCLEOTIDE SEQUENCE [LARGE SCALE GENOMIC DNA]</scope>
    <source>
        <strain evidence="2 3">DSM 27929</strain>
    </source>
</reference>